<evidence type="ECO:0000259" key="4">
    <source>
        <dbReference type="PROSITE" id="PS01124"/>
    </source>
</evidence>
<dbReference type="InterPro" id="IPR018060">
    <property type="entry name" value="HTH_AraC"/>
</dbReference>
<evidence type="ECO:0000256" key="1">
    <source>
        <dbReference type="ARBA" id="ARBA00023015"/>
    </source>
</evidence>
<evidence type="ECO:0000256" key="3">
    <source>
        <dbReference type="ARBA" id="ARBA00023163"/>
    </source>
</evidence>
<proteinExistence type="predicted"/>
<dbReference type="Gene3D" id="1.10.10.60">
    <property type="entry name" value="Homeodomain-like"/>
    <property type="match status" value="1"/>
</dbReference>
<dbReference type="OrthoDB" id="2559672at2"/>
<sequence>MVRTVAALNSIVVIIDLAPAIQRSLLGSPLAMVSPVAGMTGEPIAYERLEREEGVILELTPLGARALFGMPLRELGTARAGMADLLGAGARRLTEQLWEAESLDHRFRILDRWLAERLLDGPSLSRALEGSWRALTSSAGSVRIAELADRAGVSRQHLTTTFHREIGLPPKTVARVARCHWAIRLITGRNPPALSTVAELCGYTDQAHLNRDFRLLVGSTPTGLLGSGATHTDLFLGSEIALRPRQRTRTPLESGLPLS</sequence>
<reference evidence="5 6" key="1">
    <citation type="submission" date="2017-07" db="EMBL/GenBank/DDBJ databases">
        <title>Amycolatopsis thailandensis Genome sequencing and assembly.</title>
        <authorList>
            <person name="Kaur N."/>
            <person name="Mayilraj S."/>
        </authorList>
    </citation>
    <scope>NUCLEOTIDE SEQUENCE [LARGE SCALE GENOMIC DNA]</scope>
    <source>
        <strain evidence="5 6">JCM 16380</strain>
    </source>
</reference>
<feature type="domain" description="HTH araC/xylS-type" evidence="4">
    <location>
        <begin position="125"/>
        <end position="227"/>
    </location>
</feature>
<dbReference type="EMBL" id="NMQT01000172">
    <property type="protein sequence ID" value="OXM45118.1"/>
    <property type="molecule type" value="Genomic_DNA"/>
</dbReference>
<evidence type="ECO:0000313" key="5">
    <source>
        <dbReference type="EMBL" id="OXM45118.1"/>
    </source>
</evidence>
<accession>A0A229REQ7</accession>
<evidence type="ECO:0000313" key="6">
    <source>
        <dbReference type="Proteomes" id="UP000215223"/>
    </source>
</evidence>
<name>A0A229REQ7_9PSEU</name>
<dbReference type="SMART" id="SM00342">
    <property type="entry name" value="HTH_ARAC"/>
    <property type="match status" value="1"/>
</dbReference>
<keyword evidence="6" id="KW-1185">Reference proteome</keyword>
<organism evidence="5 6">
    <name type="scientific">Amycolatopsis thailandensis</name>
    <dbReference type="NCBI Taxonomy" id="589330"/>
    <lineage>
        <taxon>Bacteria</taxon>
        <taxon>Bacillati</taxon>
        <taxon>Actinomycetota</taxon>
        <taxon>Actinomycetes</taxon>
        <taxon>Pseudonocardiales</taxon>
        <taxon>Pseudonocardiaceae</taxon>
        <taxon>Amycolatopsis</taxon>
    </lineage>
</organism>
<dbReference type="Pfam" id="PF12833">
    <property type="entry name" value="HTH_18"/>
    <property type="match status" value="1"/>
</dbReference>
<keyword evidence="1" id="KW-0805">Transcription regulation</keyword>
<keyword evidence="2" id="KW-0238">DNA-binding</keyword>
<comment type="caution">
    <text evidence="5">The sequence shown here is derived from an EMBL/GenBank/DDBJ whole genome shotgun (WGS) entry which is preliminary data.</text>
</comment>
<dbReference type="GO" id="GO:0043565">
    <property type="term" value="F:sequence-specific DNA binding"/>
    <property type="evidence" value="ECO:0007669"/>
    <property type="project" value="InterPro"/>
</dbReference>
<keyword evidence="3" id="KW-0804">Transcription</keyword>
<dbReference type="PANTHER" id="PTHR46796:SF15">
    <property type="entry name" value="BLL1074 PROTEIN"/>
    <property type="match status" value="1"/>
</dbReference>
<dbReference type="InterPro" id="IPR050204">
    <property type="entry name" value="AraC_XylS_family_regulators"/>
</dbReference>
<dbReference type="GO" id="GO:0003700">
    <property type="term" value="F:DNA-binding transcription factor activity"/>
    <property type="evidence" value="ECO:0007669"/>
    <property type="project" value="InterPro"/>
</dbReference>
<dbReference type="PROSITE" id="PS01124">
    <property type="entry name" value="HTH_ARAC_FAMILY_2"/>
    <property type="match status" value="1"/>
</dbReference>
<protein>
    <submittedName>
        <fullName evidence="5">AraC family transcriptional regulator</fullName>
    </submittedName>
</protein>
<dbReference type="PANTHER" id="PTHR46796">
    <property type="entry name" value="HTH-TYPE TRANSCRIPTIONAL ACTIVATOR RHAS-RELATED"/>
    <property type="match status" value="1"/>
</dbReference>
<dbReference type="AlphaFoldDB" id="A0A229REQ7"/>
<evidence type="ECO:0000256" key="2">
    <source>
        <dbReference type="ARBA" id="ARBA00023125"/>
    </source>
</evidence>
<dbReference type="Proteomes" id="UP000215223">
    <property type="component" value="Unassembled WGS sequence"/>
</dbReference>
<gene>
    <name evidence="5" type="ORF">CFP71_39170</name>
</gene>